<dbReference type="AlphaFoldDB" id="A0A9X7ZHR3"/>
<dbReference type="PANTHER" id="PTHR43289">
    <property type="entry name" value="MITOGEN-ACTIVATED PROTEIN KINASE KINASE KINASE 20-RELATED"/>
    <property type="match status" value="1"/>
</dbReference>
<comment type="catalytic activity">
    <reaction evidence="7">
        <text>L-threonyl-[protein] + ATP = O-phospho-L-threonyl-[protein] + ADP + H(+)</text>
        <dbReference type="Rhea" id="RHEA:46608"/>
        <dbReference type="Rhea" id="RHEA-COMP:11060"/>
        <dbReference type="Rhea" id="RHEA-COMP:11605"/>
        <dbReference type="ChEBI" id="CHEBI:15378"/>
        <dbReference type="ChEBI" id="CHEBI:30013"/>
        <dbReference type="ChEBI" id="CHEBI:30616"/>
        <dbReference type="ChEBI" id="CHEBI:61977"/>
        <dbReference type="ChEBI" id="CHEBI:456216"/>
        <dbReference type="EC" id="2.7.11.1"/>
    </reaction>
</comment>
<dbReference type="KEGG" id="mher:K3U94_08475"/>
<evidence type="ECO:0000256" key="1">
    <source>
        <dbReference type="ARBA" id="ARBA00012513"/>
    </source>
</evidence>
<dbReference type="Pfam" id="PF00069">
    <property type="entry name" value="Pkinase"/>
    <property type="match status" value="1"/>
</dbReference>
<dbReference type="Proteomes" id="UP000825008">
    <property type="component" value="Chromosome"/>
</dbReference>
<feature type="domain" description="Protein kinase" evidence="10">
    <location>
        <begin position="12"/>
        <end position="275"/>
    </location>
</feature>
<evidence type="ECO:0000256" key="3">
    <source>
        <dbReference type="ARBA" id="ARBA00022679"/>
    </source>
</evidence>
<dbReference type="SMART" id="SM00220">
    <property type="entry name" value="S_TKc"/>
    <property type="match status" value="1"/>
</dbReference>
<dbReference type="InterPro" id="IPR008271">
    <property type="entry name" value="Ser/Thr_kinase_AS"/>
</dbReference>
<evidence type="ECO:0000256" key="6">
    <source>
        <dbReference type="ARBA" id="ARBA00022840"/>
    </source>
</evidence>
<evidence type="ECO:0000256" key="8">
    <source>
        <dbReference type="ARBA" id="ARBA00048679"/>
    </source>
</evidence>
<dbReference type="PANTHER" id="PTHR43289:SF6">
    <property type="entry name" value="SERINE_THREONINE-PROTEIN KINASE NEKL-3"/>
    <property type="match status" value="1"/>
</dbReference>
<dbReference type="InterPro" id="IPR000719">
    <property type="entry name" value="Prot_kinase_dom"/>
</dbReference>
<evidence type="ECO:0000256" key="2">
    <source>
        <dbReference type="ARBA" id="ARBA00022527"/>
    </source>
</evidence>
<dbReference type="SUPFAM" id="SSF56112">
    <property type="entry name" value="Protein kinase-like (PK-like)"/>
    <property type="match status" value="1"/>
</dbReference>
<protein>
    <recommendedName>
        <fullName evidence="1">non-specific serine/threonine protein kinase</fullName>
        <ecNumber evidence="1">2.7.11.1</ecNumber>
    </recommendedName>
</protein>
<keyword evidence="9" id="KW-0812">Transmembrane</keyword>
<sequence>MSLAAGDVFAEYTVVRLLGSGGMGEVYLAEHPRLPRRDALKVLPADVSADVDFRVRFHREADLAATLFHPHIVGVHDRGEHRDQLWIAMDYVDGADTACLLRNRYPSGMSLPEVAEIVTAVADALDYSHAKGLLHRDVKPANVLLAGPGMDHRRILLGDFGIARRLDEVSGLTETNMTVGTVSYAAPEQLMGAEIDGRADQYALAATAFHLLTGSPPFAHSNPAVVIGRHLTAPPPRVSEVRPELAGLDGVLAKAMAKNPRERFGSCGEFARAFCGHDATIAAPAAARASAWRPPNRVVRAATVIPTVLALLLIGAIVYLGVQLSHSRVLATAPLTSPVTSLPSPPLPSTALPSVAAAPPPSPVSPPVTVTVTTTPAMLTTAPQAMPLIPTLGAACNQFGKLGGDPANGSVVCDGRVWVLSVNPTEVHTIGTPCDGVRRYTMARSDDGLLITCLPTNGGGTDSLAGPGSTWQIYRP</sequence>
<reference evidence="11" key="1">
    <citation type="submission" date="2021-08" db="EMBL/GenBank/DDBJ databases">
        <title>Whole genome sequencing of non-tuberculosis mycobacteria type-strains.</title>
        <authorList>
            <person name="Igarashi Y."/>
            <person name="Osugi A."/>
            <person name="Mitarai S."/>
        </authorList>
    </citation>
    <scope>NUCLEOTIDE SEQUENCE</scope>
    <source>
        <strain evidence="11">JCM 30995</strain>
    </source>
</reference>
<evidence type="ECO:0000256" key="4">
    <source>
        <dbReference type="ARBA" id="ARBA00022741"/>
    </source>
</evidence>
<dbReference type="GO" id="GO:0005524">
    <property type="term" value="F:ATP binding"/>
    <property type="evidence" value="ECO:0007669"/>
    <property type="project" value="UniProtKB-KW"/>
</dbReference>
<dbReference type="FunFam" id="3.30.200.20:FF:000035">
    <property type="entry name" value="Serine/threonine protein kinase Stk1"/>
    <property type="match status" value="1"/>
</dbReference>
<evidence type="ECO:0000256" key="9">
    <source>
        <dbReference type="SAM" id="Phobius"/>
    </source>
</evidence>
<keyword evidence="3" id="KW-0808">Transferase</keyword>
<evidence type="ECO:0000259" key="10">
    <source>
        <dbReference type="PROSITE" id="PS50011"/>
    </source>
</evidence>
<dbReference type="Gene3D" id="3.30.200.20">
    <property type="entry name" value="Phosphorylase Kinase, domain 1"/>
    <property type="match status" value="1"/>
</dbReference>
<dbReference type="PROSITE" id="PS50011">
    <property type="entry name" value="PROTEIN_KINASE_DOM"/>
    <property type="match status" value="1"/>
</dbReference>
<dbReference type="OrthoDB" id="9762169at2"/>
<gene>
    <name evidence="11" type="ORF">K3U94_08475</name>
</gene>
<feature type="transmembrane region" description="Helical" evidence="9">
    <location>
        <begin position="298"/>
        <end position="322"/>
    </location>
</feature>
<keyword evidence="9" id="KW-1133">Transmembrane helix</keyword>
<comment type="catalytic activity">
    <reaction evidence="8">
        <text>L-seryl-[protein] + ATP = O-phospho-L-seryl-[protein] + ADP + H(+)</text>
        <dbReference type="Rhea" id="RHEA:17989"/>
        <dbReference type="Rhea" id="RHEA-COMP:9863"/>
        <dbReference type="Rhea" id="RHEA-COMP:11604"/>
        <dbReference type="ChEBI" id="CHEBI:15378"/>
        <dbReference type="ChEBI" id="CHEBI:29999"/>
        <dbReference type="ChEBI" id="CHEBI:30616"/>
        <dbReference type="ChEBI" id="CHEBI:83421"/>
        <dbReference type="ChEBI" id="CHEBI:456216"/>
        <dbReference type="EC" id="2.7.11.1"/>
    </reaction>
</comment>
<dbReference type="InterPro" id="IPR011009">
    <property type="entry name" value="Kinase-like_dom_sf"/>
</dbReference>
<evidence type="ECO:0000313" key="12">
    <source>
        <dbReference type="Proteomes" id="UP000825008"/>
    </source>
</evidence>
<evidence type="ECO:0000256" key="7">
    <source>
        <dbReference type="ARBA" id="ARBA00047899"/>
    </source>
</evidence>
<dbReference type="EC" id="2.7.11.1" evidence="1"/>
<keyword evidence="2 11" id="KW-0723">Serine/threonine-protein kinase</keyword>
<dbReference type="EMBL" id="CP080997">
    <property type="protein sequence ID" value="QZA09260.1"/>
    <property type="molecule type" value="Genomic_DNA"/>
</dbReference>
<accession>A0A9X7ZHR3</accession>
<dbReference type="Gene3D" id="1.10.510.10">
    <property type="entry name" value="Transferase(Phosphotransferase) domain 1"/>
    <property type="match status" value="1"/>
</dbReference>
<keyword evidence="9" id="KW-0472">Membrane</keyword>
<dbReference type="GO" id="GO:0004674">
    <property type="term" value="F:protein serine/threonine kinase activity"/>
    <property type="evidence" value="ECO:0007669"/>
    <property type="project" value="UniProtKB-KW"/>
</dbReference>
<keyword evidence="6" id="KW-0067">ATP-binding</keyword>
<keyword evidence="5 11" id="KW-0418">Kinase</keyword>
<organism evidence="11 12">
    <name type="scientific">Mycolicibacter heraklionensis</name>
    <dbReference type="NCBI Taxonomy" id="512402"/>
    <lineage>
        <taxon>Bacteria</taxon>
        <taxon>Bacillati</taxon>
        <taxon>Actinomycetota</taxon>
        <taxon>Actinomycetes</taxon>
        <taxon>Mycobacteriales</taxon>
        <taxon>Mycobacteriaceae</taxon>
        <taxon>Mycolicibacter</taxon>
    </lineage>
</organism>
<proteinExistence type="predicted"/>
<dbReference type="GO" id="GO:0080090">
    <property type="term" value="P:regulation of primary metabolic process"/>
    <property type="evidence" value="ECO:0007669"/>
    <property type="project" value="UniProtKB-ARBA"/>
</dbReference>
<evidence type="ECO:0000313" key="11">
    <source>
        <dbReference type="EMBL" id="QZA09260.1"/>
    </source>
</evidence>
<dbReference type="CDD" id="cd14014">
    <property type="entry name" value="STKc_PknB_like"/>
    <property type="match status" value="1"/>
</dbReference>
<dbReference type="PROSITE" id="PS00108">
    <property type="entry name" value="PROTEIN_KINASE_ST"/>
    <property type="match status" value="1"/>
</dbReference>
<evidence type="ECO:0000256" key="5">
    <source>
        <dbReference type="ARBA" id="ARBA00022777"/>
    </source>
</evidence>
<dbReference type="RefSeq" id="WP_052956890.1">
    <property type="nucleotide sequence ID" value="NZ_CP080997.1"/>
</dbReference>
<keyword evidence="4" id="KW-0547">Nucleotide-binding</keyword>
<name>A0A9X7ZHR3_9MYCO</name>